<comment type="pathway">
    <text evidence="2">Glycan metabolism; cellulose degradation.</text>
</comment>
<dbReference type="EC" id="3.2.1.21" evidence="4"/>
<dbReference type="PANTHER" id="PTHR42715">
    <property type="entry name" value="BETA-GLUCOSIDASE"/>
    <property type="match status" value="1"/>
</dbReference>
<keyword evidence="12" id="KW-1185">Reference proteome</keyword>
<evidence type="ECO:0000256" key="9">
    <source>
        <dbReference type="ARBA" id="ARBA00023326"/>
    </source>
</evidence>
<gene>
    <name evidence="11" type="ORF">Micbo1qcDRAFT_213753</name>
</gene>
<dbReference type="Proteomes" id="UP000070501">
    <property type="component" value="Unassembled WGS sequence"/>
</dbReference>
<dbReference type="Gene3D" id="2.60.120.260">
    <property type="entry name" value="Galactose-binding domain-like"/>
    <property type="match status" value="1"/>
</dbReference>
<dbReference type="Pfam" id="PF00933">
    <property type="entry name" value="Glyco_hydro_3"/>
    <property type="match status" value="1"/>
</dbReference>
<dbReference type="InParanoid" id="A0A136IUR7"/>
<evidence type="ECO:0000256" key="2">
    <source>
        <dbReference type="ARBA" id="ARBA00004987"/>
    </source>
</evidence>
<evidence type="ECO:0000313" key="11">
    <source>
        <dbReference type="EMBL" id="KXJ88657.1"/>
    </source>
</evidence>
<keyword evidence="9" id="KW-0624">Polysaccharide degradation</keyword>
<dbReference type="Gene3D" id="2.60.40.10">
    <property type="entry name" value="Immunoglobulins"/>
    <property type="match status" value="1"/>
</dbReference>
<keyword evidence="7" id="KW-0119">Carbohydrate metabolism</keyword>
<accession>A0A136IUR7</accession>
<dbReference type="Gene3D" id="3.40.50.1700">
    <property type="entry name" value="Glycoside hydrolase family 3 C-terminal domain"/>
    <property type="match status" value="1"/>
</dbReference>
<protein>
    <recommendedName>
        <fullName evidence="4">beta-glucosidase</fullName>
        <ecNumber evidence="4">3.2.1.21</ecNumber>
    </recommendedName>
</protein>
<dbReference type="InterPro" id="IPR036881">
    <property type="entry name" value="Glyco_hydro_3_C_sf"/>
</dbReference>
<reference evidence="12" key="1">
    <citation type="submission" date="2016-02" db="EMBL/GenBank/DDBJ databases">
        <title>Draft genome sequence of Microdochium bolleyi, a fungal endophyte of beachgrass.</title>
        <authorList>
            <consortium name="DOE Joint Genome Institute"/>
            <person name="David A.S."/>
            <person name="May G."/>
            <person name="Haridas S."/>
            <person name="Lim J."/>
            <person name="Wang M."/>
            <person name="Labutti K."/>
            <person name="Lipzen A."/>
            <person name="Barry K."/>
            <person name="Grigoriev I.V."/>
        </authorList>
    </citation>
    <scope>NUCLEOTIDE SEQUENCE [LARGE SCALE GENOMIC DNA]</scope>
    <source>
        <strain evidence="12">J235TASD1</strain>
    </source>
</reference>
<feature type="domain" description="PA14" evidence="10">
    <location>
        <begin position="422"/>
        <end position="588"/>
    </location>
</feature>
<evidence type="ECO:0000259" key="10">
    <source>
        <dbReference type="PROSITE" id="PS51820"/>
    </source>
</evidence>
<dbReference type="SMART" id="SM01217">
    <property type="entry name" value="Fn3_like"/>
    <property type="match status" value="1"/>
</dbReference>
<evidence type="ECO:0000256" key="8">
    <source>
        <dbReference type="ARBA" id="ARBA00023295"/>
    </source>
</evidence>
<dbReference type="SUPFAM" id="SSF51445">
    <property type="entry name" value="(Trans)glycosidases"/>
    <property type="match status" value="1"/>
</dbReference>
<dbReference type="Pfam" id="PF01915">
    <property type="entry name" value="Glyco_hydro_3_C"/>
    <property type="match status" value="1"/>
</dbReference>
<dbReference type="Pfam" id="PF14310">
    <property type="entry name" value="Fn3-like"/>
    <property type="match status" value="1"/>
</dbReference>
<dbReference type="OrthoDB" id="47059at2759"/>
<keyword evidence="6" id="KW-0325">Glycoprotein</keyword>
<dbReference type="STRING" id="196109.A0A136IUR7"/>
<dbReference type="InterPro" id="IPR026891">
    <property type="entry name" value="Fn3-like"/>
</dbReference>
<sequence>MGSVQQLSSAPDARGLPLDVLAGLVGGRDFWHTHEHSQLGLASIRFSDGPNGVRGEDWVNGAPSAAIPCATALGASFDRQLVRRAAQLLASECYGKGVHALLAPTMNIHRYALCGRNFESFSEDPYLTGALATEYVQALQQRGIAATPKHFLANEAENGRRWSNSVIDQRALREIYLEPFRMVVQDAQPWALMTAYNSVNGAFCSESSQLLSILRNEWRFAGAIISDWFGTYSTAPAIQAGLDLELPGPCKFRTQDILEKSLAQGLVTREQLEQSAQRVMGLLEKTGRVGPPGKAPAPPTASELEARLEDPVTTQLLVEAAEGTMVLLKNDRQTLPIEINQASSAAAAAPQKVVVFGSHATQPSLFGGGSASLKVPATTPSPWEGIRKLFPEAVLSQGSVATGRLVQTPGSQDGLLSAPRASGQLPVRIDWFNGSQPTLEHRFLSQHVKDTVYMLVEDVPSGLVDLSDFCTAMTFAVCPTVSGVFDLSLCGPGDSTCSVDGKTVLAVSRDTAGVSTEDFLFDRSKLEARCADGEKPLALQAGQTYEFVVTSWSSKHKAAHVNREFFIQGCRFGLQPASDDEAALARARLDAAQAEVAIVVVGTGPEWESEGFDRISMSLPRRQADLITAVAESVPATGRTIVVVNAGSPIVMGGWIDKVDAVVYAWFPGSGFATALGNLLVGSASPAARLPTTFWDRAEDYPAGHVEALMQSGSNDILYCEGVSVGYRSYGAKVKSSPSAPVPAPSFAFAHGLTYTEFVYKADSDTPLQVMEDFLDPEHRVSVSIEVENVGCRAGTETVLLFVKRPAETASASIRDRPEVELRAFDKTASLGPAERQRVTLGLSRRSFAYWDVETGAWRVDAGRYQLLFAGRRGVGDWQSVTIPVYIFLTRPRA</sequence>
<evidence type="ECO:0000256" key="7">
    <source>
        <dbReference type="ARBA" id="ARBA00023277"/>
    </source>
</evidence>
<dbReference type="InterPro" id="IPR002772">
    <property type="entry name" value="Glyco_hydro_3_C"/>
</dbReference>
<keyword evidence="8" id="KW-0326">Glycosidase</keyword>
<dbReference type="PRINTS" id="PR00133">
    <property type="entry name" value="GLHYDRLASE3"/>
</dbReference>
<evidence type="ECO:0000313" key="12">
    <source>
        <dbReference type="Proteomes" id="UP000070501"/>
    </source>
</evidence>
<keyword evidence="5 11" id="KW-0378">Hydrolase</keyword>
<name>A0A136IUR7_9PEZI</name>
<dbReference type="EMBL" id="KQ964257">
    <property type="protein sequence ID" value="KXJ88657.1"/>
    <property type="molecule type" value="Genomic_DNA"/>
</dbReference>
<dbReference type="PROSITE" id="PS51820">
    <property type="entry name" value="PA14"/>
    <property type="match status" value="1"/>
</dbReference>
<dbReference type="GO" id="GO:0008422">
    <property type="term" value="F:beta-glucosidase activity"/>
    <property type="evidence" value="ECO:0007669"/>
    <property type="project" value="UniProtKB-EC"/>
</dbReference>
<evidence type="ECO:0000256" key="3">
    <source>
        <dbReference type="ARBA" id="ARBA00005336"/>
    </source>
</evidence>
<evidence type="ECO:0000256" key="4">
    <source>
        <dbReference type="ARBA" id="ARBA00012744"/>
    </source>
</evidence>
<dbReference type="AlphaFoldDB" id="A0A136IUR7"/>
<dbReference type="InterPro" id="IPR050288">
    <property type="entry name" value="Cellulose_deg_GH3"/>
</dbReference>
<evidence type="ECO:0000256" key="6">
    <source>
        <dbReference type="ARBA" id="ARBA00023180"/>
    </source>
</evidence>
<evidence type="ECO:0000256" key="1">
    <source>
        <dbReference type="ARBA" id="ARBA00000448"/>
    </source>
</evidence>
<organism evidence="11 12">
    <name type="scientific">Microdochium bolleyi</name>
    <dbReference type="NCBI Taxonomy" id="196109"/>
    <lineage>
        <taxon>Eukaryota</taxon>
        <taxon>Fungi</taxon>
        <taxon>Dikarya</taxon>
        <taxon>Ascomycota</taxon>
        <taxon>Pezizomycotina</taxon>
        <taxon>Sordariomycetes</taxon>
        <taxon>Xylariomycetidae</taxon>
        <taxon>Xylariales</taxon>
        <taxon>Microdochiaceae</taxon>
        <taxon>Microdochium</taxon>
    </lineage>
</organism>
<comment type="catalytic activity">
    <reaction evidence="1">
        <text>Hydrolysis of terminal, non-reducing beta-D-glucosyl residues with release of beta-D-glucose.</text>
        <dbReference type="EC" id="3.2.1.21"/>
    </reaction>
</comment>
<evidence type="ECO:0000256" key="5">
    <source>
        <dbReference type="ARBA" id="ARBA00022801"/>
    </source>
</evidence>
<dbReference type="SUPFAM" id="SSF52279">
    <property type="entry name" value="Beta-D-glucan exohydrolase, C-terminal domain"/>
    <property type="match status" value="1"/>
</dbReference>
<dbReference type="InterPro" id="IPR017853">
    <property type="entry name" value="GH"/>
</dbReference>
<proteinExistence type="inferred from homology"/>
<dbReference type="InterPro" id="IPR013783">
    <property type="entry name" value="Ig-like_fold"/>
</dbReference>
<dbReference type="InterPro" id="IPR036962">
    <property type="entry name" value="Glyco_hydro_3_N_sf"/>
</dbReference>
<dbReference type="SUPFAM" id="SSF56988">
    <property type="entry name" value="Anthrax protective antigen"/>
    <property type="match status" value="1"/>
</dbReference>
<dbReference type="PANTHER" id="PTHR42715:SF10">
    <property type="entry name" value="BETA-GLUCOSIDASE"/>
    <property type="match status" value="1"/>
</dbReference>
<dbReference type="GO" id="GO:0009251">
    <property type="term" value="P:glucan catabolic process"/>
    <property type="evidence" value="ECO:0007669"/>
    <property type="project" value="TreeGrafter"/>
</dbReference>
<dbReference type="InterPro" id="IPR001764">
    <property type="entry name" value="Glyco_hydro_3_N"/>
</dbReference>
<dbReference type="Gene3D" id="3.20.20.300">
    <property type="entry name" value="Glycoside hydrolase, family 3, N-terminal domain"/>
    <property type="match status" value="1"/>
</dbReference>
<dbReference type="InterPro" id="IPR037524">
    <property type="entry name" value="PA14/GLEYA"/>
</dbReference>
<comment type="similarity">
    <text evidence="3">Belongs to the glycosyl hydrolase 3 family.</text>
</comment>